<dbReference type="EMBL" id="JYDV01000592">
    <property type="protein sequence ID" value="KRZ10298.1"/>
    <property type="molecule type" value="Genomic_DNA"/>
</dbReference>
<gene>
    <name evidence="1" type="ORF">T4C_3560</name>
</gene>
<organism evidence="1 2">
    <name type="scientific">Trichinella pseudospiralis</name>
    <name type="common">Parasitic roundworm</name>
    <dbReference type="NCBI Taxonomy" id="6337"/>
    <lineage>
        <taxon>Eukaryota</taxon>
        <taxon>Metazoa</taxon>
        <taxon>Ecdysozoa</taxon>
        <taxon>Nematoda</taxon>
        <taxon>Enoplea</taxon>
        <taxon>Dorylaimia</taxon>
        <taxon>Trichinellida</taxon>
        <taxon>Trichinellidae</taxon>
        <taxon>Trichinella</taxon>
    </lineage>
</organism>
<reference evidence="1 2" key="1">
    <citation type="submission" date="2015-01" db="EMBL/GenBank/DDBJ databases">
        <title>Evolution of Trichinella species and genotypes.</title>
        <authorList>
            <person name="Korhonen P.K."/>
            <person name="Edoardo P."/>
            <person name="Giuseppe L.R."/>
            <person name="Gasser R.B."/>
        </authorList>
    </citation>
    <scope>NUCLEOTIDE SEQUENCE [LARGE SCALE GENOMIC DNA]</scope>
    <source>
        <strain evidence="1">ISS176</strain>
    </source>
</reference>
<proteinExistence type="predicted"/>
<protein>
    <submittedName>
        <fullName evidence="1">Uncharacterized protein</fullName>
    </submittedName>
</protein>
<feature type="non-terminal residue" evidence="1">
    <location>
        <position position="86"/>
    </location>
</feature>
<sequence length="86" mass="10405">MKIHFMKNILYFMKNSETANVTNTQRVERGLILFYEAKARFWRFYASHLYDMLLLRCVIFEISKLKAIHLSFKFLMLVYVMISDIV</sequence>
<evidence type="ECO:0000313" key="1">
    <source>
        <dbReference type="EMBL" id="KRZ10298.1"/>
    </source>
</evidence>
<evidence type="ECO:0000313" key="2">
    <source>
        <dbReference type="Proteomes" id="UP000054826"/>
    </source>
</evidence>
<dbReference type="AlphaFoldDB" id="A0A0V1HI94"/>
<name>A0A0V1HI94_TRIPS</name>
<dbReference type="Proteomes" id="UP000054826">
    <property type="component" value="Unassembled WGS sequence"/>
</dbReference>
<accession>A0A0V1HI94</accession>
<comment type="caution">
    <text evidence="1">The sequence shown here is derived from an EMBL/GenBank/DDBJ whole genome shotgun (WGS) entry which is preliminary data.</text>
</comment>